<dbReference type="AlphaFoldDB" id="A0A3M7SA34"/>
<dbReference type="Gene3D" id="2.60.40.10">
    <property type="entry name" value="Immunoglobulins"/>
    <property type="match status" value="1"/>
</dbReference>
<comment type="caution">
    <text evidence="1">The sequence shown here is derived from an EMBL/GenBank/DDBJ whole genome shotgun (WGS) entry which is preliminary data.</text>
</comment>
<dbReference type="OrthoDB" id="10357569at2759"/>
<proteinExistence type="predicted"/>
<dbReference type="EMBL" id="REGN01001777">
    <property type="protein sequence ID" value="RNA32632.1"/>
    <property type="molecule type" value="Genomic_DNA"/>
</dbReference>
<name>A0A3M7SA34_BRAPC</name>
<sequence>MHSTLPIVDIRNVSFIVNTKKCGKGSVKCKATYSDGNEAVVIHEKLEEYIFRVKIIPTKTGPMHLHVCHVPPAASPSHRYRL</sequence>
<gene>
    <name evidence="1" type="ORF">BpHYR1_053009</name>
</gene>
<accession>A0A3M7SA34</accession>
<dbReference type="SUPFAM" id="SSF81296">
    <property type="entry name" value="E set domains"/>
    <property type="match status" value="1"/>
</dbReference>
<keyword evidence="2" id="KW-1185">Reference proteome</keyword>
<protein>
    <submittedName>
        <fullName evidence="1">Uncharacterized protein</fullName>
    </submittedName>
</protein>
<dbReference type="Proteomes" id="UP000276133">
    <property type="component" value="Unassembled WGS sequence"/>
</dbReference>
<reference evidence="1 2" key="1">
    <citation type="journal article" date="2018" name="Sci. Rep.">
        <title>Genomic signatures of local adaptation to the degree of environmental predictability in rotifers.</title>
        <authorList>
            <person name="Franch-Gras L."/>
            <person name="Hahn C."/>
            <person name="Garcia-Roger E.M."/>
            <person name="Carmona M.J."/>
            <person name="Serra M."/>
            <person name="Gomez A."/>
        </authorList>
    </citation>
    <scope>NUCLEOTIDE SEQUENCE [LARGE SCALE GENOMIC DNA]</scope>
    <source>
        <strain evidence="1">HYR1</strain>
    </source>
</reference>
<dbReference type="InterPro" id="IPR014756">
    <property type="entry name" value="Ig_E-set"/>
</dbReference>
<organism evidence="1 2">
    <name type="scientific">Brachionus plicatilis</name>
    <name type="common">Marine rotifer</name>
    <name type="synonym">Brachionus muelleri</name>
    <dbReference type="NCBI Taxonomy" id="10195"/>
    <lineage>
        <taxon>Eukaryota</taxon>
        <taxon>Metazoa</taxon>
        <taxon>Spiralia</taxon>
        <taxon>Gnathifera</taxon>
        <taxon>Rotifera</taxon>
        <taxon>Eurotatoria</taxon>
        <taxon>Monogononta</taxon>
        <taxon>Pseudotrocha</taxon>
        <taxon>Ploima</taxon>
        <taxon>Brachionidae</taxon>
        <taxon>Brachionus</taxon>
    </lineage>
</organism>
<dbReference type="InterPro" id="IPR013783">
    <property type="entry name" value="Ig-like_fold"/>
</dbReference>
<evidence type="ECO:0000313" key="1">
    <source>
        <dbReference type="EMBL" id="RNA32632.1"/>
    </source>
</evidence>
<evidence type="ECO:0000313" key="2">
    <source>
        <dbReference type="Proteomes" id="UP000276133"/>
    </source>
</evidence>